<comment type="caution">
    <text evidence="2">The sequence shown here is derived from an EMBL/GenBank/DDBJ whole genome shotgun (WGS) entry which is preliminary data.</text>
</comment>
<name>A0A926S1F7_9SPHI</name>
<proteinExistence type="predicted"/>
<reference evidence="2" key="1">
    <citation type="submission" date="2020-09" db="EMBL/GenBank/DDBJ databases">
        <title>Novel species of Mucilaginibacter isolated from a glacier on the Tibetan Plateau.</title>
        <authorList>
            <person name="Liu Q."/>
            <person name="Xin Y.-H."/>
        </authorList>
    </citation>
    <scope>NUCLEOTIDE SEQUENCE</scope>
    <source>
        <strain evidence="2">ZB1P21</strain>
    </source>
</reference>
<gene>
    <name evidence="2" type="ORF">IDJ76_12825</name>
</gene>
<feature type="region of interest" description="Disordered" evidence="1">
    <location>
        <begin position="567"/>
        <end position="612"/>
    </location>
</feature>
<evidence type="ECO:0000256" key="1">
    <source>
        <dbReference type="SAM" id="MobiDB-lite"/>
    </source>
</evidence>
<dbReference type="AlphaFoldDB" id="A0A926S1F7"/>
<evidence type="ECO:0000313" key="3">
    <source>
        <dbReference type="Proteomes" id="UP000619078"/>
    </source>
</evidence>
<feature type="compositionally biased region" description="Basic and acidic residues" evidence="1">
    <location>
        <begin position="567"/>
        <end position="583"/>
    </location>
</feature>
<evidence type="ECO:0008006" key="4">
    <source>
        <dbReference type="Google" id="ProtNLM"/>
    </source>
</evidence>
<dbReference type="Proteomes" id="UP000619078">
    <property type="component" value="Unassembled WGS sequence"/>
</dbReference>
<dbReference type="RefSeq" id="WP_191163732.1">
    <property type="nucleotide sequence ID" value="NZ_JACWMX010000005.1"/>
</dbReference>
<feature type="compositionally biased region" description="Basic residues" evidence="1">
    <location>
        <begin position="584"/>
        <end position="602"/>
    </location>
</feature>
<accession>A0A926S1F7</accession>
<evidence type="ECO:0000313" key="2">
    <source>
        <dbReference type="EMBL" id="MBD1393985.1"/>
    </source>
</evidence>
<protein>
    <recommendedName>
        <fullName evidence="4">DUF748 domain-containing protein</fullName>
    </recommendedName>
</protein>
<feature type="compositionally biased region" description="Basic and acidic residues" evidence="1">
    <location>
        <begin position="603"/>
        <end position="612"/>
    </location>
</feature>
<organism evidence="2 3">
    <name type="scientific">Mucilaginibacter glaciei</name>
    <dbReference type="NCBI Taxonomy" id="2772109"/>
    <lineage>
        <taxon>Bacteria</taxon>
        <taxon>Pseudomonadati</taxon>
        <taxon>Bacteroidota</taxon>
        <taxon>Sphingobacteriia</taxon>
        <taxon>Sphingobacteriales</taxon>
        <taxon>Sphingobacteriaceae</taxon>
        <taxon>Mucilaginibacter</taxon>
    </lineage>
</organism>
<sequence>MALKFLKHKWQKITFGILLALVILVLLPALLINRYWSPILAEKVKSGVLTNTDSLYKVDFAHADLHIIKGEIVIYNIKLRPDTAVYNRKRKQGLAPNNLYELNVKKLVLSRIHPFSLYFKNKLNIGRITLSAPELQVSFRVNHTKDTVGADSRTVWQKINKSLKLIHVGEIYLNDVKFKYINYSGKKPAVSELKEMNLKATDLLIDSATQTDRSRLLYCADITTELYNYTGKSANGLYTYSVKSAKLSTKTSRLNIEGLVLQPLTPIQFFDDTKADRFTIRLDSLQVNHFDFLNYHKYRSFNAANVMLSTGTLAIYSNPNGVTQTTDRVVTFPHVAIKKIKTAFNIDTLAINDINVLYNEYNKRSKKVGTITFNNTSGQFINLTNNTDSVKKHPLATARLNTLFMERGRLRLQFTFDLTNADNSYSYKGHMGMFDLPRVNKAAMPLAMVKITSGKVNSIDFDLHATNKTTTGNVSLLYENLKVNLLRPDTANKGYSKKTLASLFANSLVIEHDNPNKPGTLPRTAYVSYVRPLTSPFFKTVWQALLSGLKPCVGLGAAKEKDVRAKMDNHEKKKIQKAIDKKERVRKRTQRRLNRKNKKMARQRRELAEPGQ</sequence>
<dbReference type="EMBL" id="JACWMX010000005">
    <property type="protein sequence ID" value="MBD1393985.1"/>
    <property type="molecule type" value="Genomic_DNA"/>
</dbReference>
<keyword evidence="3" id="KW-1185">Reference proteome</keyword>